<organism evidence="1 2">
    <name type="scientific">Staphylococcus simulans UMC-CNS-990</name>
    <dbReference type="NCBI Taxonomy" id="1405498"/>
    <lineage>
        <taxon>Bacteria</taxon>
        <taxon>Bacillati</taxon>
        <taxon>Bacillota</taxon>
        <taxon>Bacilli</taxon>
        <taxon>Bacillales</taxon>
        <taxon>Staphylococcaceae</taxon>
        <taxon>Staphylococcus</taxon>
    </lineage>
</organism>
<dbReference type="Proteomes" id="UP000017131">
    <property type="component" value="Unassembled WGS sequence"/>
</dbReference>
<name>A0ABN0P9B2_STASI</name>
<accession>A0ABN0P9B2</accession>
<reference evidence="1 2" key="1">
    <citation type="journal article" date="2013" name="Genome Announc.">
        <title>Draft Genome Sequence of Staphylococcus simulans UMC-CNS-990, Isolated from a Case of Chronic Bovine Mastitis.</title>
        <authorList>
            <person name="Calcutt M.J."/>
            <person name="Foecking M.F."/>
            <person name="Hsieh H.Y."/>
            <person name="Perry J."/>
            <person name="Stewart G.C."/>
            <person name="Middleton J.R."/>
        </authorList>
    </citation>
    <scope>NUCLEOTIDE SEQUENCE [LARGE SCALE GENOMIC DNA]</scope>
    <source>
        <strain evidence="1 2">UMC-CNS-990</strain>
    </source>
</reference>
<dbReference type="GeneID" id="77332539"/>
<evidence type="ECO:0000313" key="1">
    <source>
        <dbReference type="EMBL" id="ERS92256.1"/>
    </source>
</evidence>
<evidence type="ECO:0000313" key="2">
    <source>
        <dbReference type="Proteomes" id="UP000017131"/>
    </source>
</evidence>
<dbReference type="RefSeq" id="WP_002481341.1">
    <property type="nucleotide sequence ID" value="NZ_AXDY01000018.1"/>
</dbReference>
<gene>
    <name evidence="1" type="ORF">SSIM_13360</name>
</gene>
<keyword evidence="2" id="KW-1185">Reference proteome</keyword>
<sequence length="63" mass="7486">MYDEQFKKEYQAAVCAYTKKFKEAPSRMLLRGMPAEDALELMKDCVKDNEPLEKFYLDNHYLS</sequence>
<comment type="caution">
    <text evidence="1">The sequence shown here is derived from an EMBL/GenBank/DDBJ whole genome shotgun (WGS) entry which is preliminary data.</text>
</comment>
<proteinExistence type="predicted"/>
<protein>
    <submittedName>
        <fullName evidence="1">Uncharacterized protein</fullName>
    </submittedName>
</protein>
<dbReference type="EMBL" id="AXDY01000018">
    <property type="protein sequence ID" value="ERS92256.1"/>
    <property type="molecule type" value="Genomic_DNA"/>
</dbReference>